<dbReference type="AlphaFoldDB" id="X1V563"/>
<protein>
    <submittedName>
        <fullName evidence="1">Uncharacterized protein</fullName>
    </submittedName>
</protein>
<evidence type="ECO:0000313" key="1">
    <source>
        <dbReference type="EMBL" id="GAJ24854.1"/>
    </source>
</evidence>
<dbReference type="EMBL" id="BARW01036184">
    <property type="protein sequence ID" value="GAJ24854.1"/>
    <property type="molecule type" value="Genomic_DNA"/>
</dbReference>
<accession>X1V563</accession>
<name>X1V563_9ZZZZ</name>
<proteinExistence type="predicted"/>
<gene>
    <name evidence="1" type="ORF">S12H4_56240</name>
</gene>
<reference evidence="1" key="1">
    <citation type="journal article" date="2014" name="Front. Microbiol.">
        <title>High frequency of phylogenetically diverse reductive dehalogenase-homologous genes in deep subseafloor sedimentary metagenomes.</title>
        <authorList>
            <person name="Kawai M."/>
            <person name="Futagami T."/>
            <person name="Toyoda A."/>
            <person name="Takaki Y."/>
            <person name="Nishi S."/>
            <person name="Hori S."/>
            <person name="Arai W."/>
            <person name="Tsubouchi T."/>
            <person name="Morono Y."/>
            <person name="Uchiyama I."/>
            <person name="Ito T."/>
            <person name="Fujiyama A."/>
            <person name="Inagaki F."/>
            <person name="Takami H."/>
        </authorList>
    </citation>
    <scope>NUCLEOTIDE SEQUENCE</scope>
    <source>
        <strain evidence="1">Expedition CK06-06</strain>
    </source>
</reference>
<organism evidence="1">
    <name type="scientific">marine sediment metagenome</name>
    <dbReference type="NCBI Taxonomy" id="412755"/>
    <lineage>
        <taxon>unclassified sequences</taxon>
        <taxon>metagenomes</taxon>
        <taxon>ecological metagenomes</taxon>
    </lineage>
</organism>
<comment type="caution">
    <text evidence="1">The sequence shown here is derived from an EMBL/GenBank/DDBJ whole genome shotgun (WGS) entry which is preliminary data.</text>
</comment>
<sequence length="56" mass="6382">MDESDYDKRLIDKGFIPDDYTDYLKSLKCCVCGSIKPCKCTIEDFKVPPNNSLNSD</sequence>